<name>E1QPG3_VULDI</name>
<protein>
    <submittedName>
        <fullName evidence="1">Uncharacterized protein</fullName>
    </submittedName>
</protein>
<dbReference type="RefSeq" id="WP_013337176.1">
    <property type="nucleotide sequence ID" value="NC_014537.1"/>
</dbReference>
<evidence type="ECO:0000313" key="1">
    <source>
        <dbReference type="EMBL" id="ADN51451.1"/>
    </source>
</evidence>
<dbReference type="Proteomes" id="UP000006681">
    <property type="component" value="Chromosome"/>
</dbReference>
<dbReference type="STRING" id="572478.Vdis_2082"/>
<keyword evidence="2" id="KW-1185">Reference proteome</keyword>
<proteinExistence type="predicted"/>
<sequence>MIPGISIDIVHLMILKLILHAIHDNMKDAAPNPLWLSLAGHISKATFYRKVSELETMGLLERISRNKYLISVSGYLTLLFAYFMHIGDIDQDTAQAAINAIRGNWGLVGFSDYEIESYVKLLYLSSKGRLSSELVALYQEYPRNVFFILPGDLKMVTVNSLYKELVNEYGDPNIVNNARRVIAKALIEYFPTTVINGCRAVTFMSNGEAKVLAMQCNNDFILN</sequence>
<evidence type="ECO:0000313" key="2">
    <source>
        <dbReference type="Proteomes" id="UP000006681"/>
    </source>
</evidence>
<dbReference type="KEGG" id="vdi:Vdis_2082"/>
<reference evidence="1 2" key="1">
    <citation type="journal article" date="2010" name="Stand. Genomic Sci.">
        <title>Complete genome sequence of Vulcanisaeta distributa type strain (IC-017).</title>
        <authorList>
            <person name="Mavromatis K."/>
            <person name="Sikorski J."/>
            <person name="Pabst E."/>
            <person name="Teshima H."/>
            <person name="Lapidus A."/>
            <person name="Lucas S."/>
            <person name="Nolan M."/>
            <person name="Glavina Del Rio T."/>
            <person name="Cheng J.F."/>
            <person name="Bruce D."/>
            <person name="Goodwin L."/>
            <person name="Pitluck S."/>
            <person name="Liolios K."/>
            <person name="Ivanova N."/>
            <person name="Mikhailova N."/>
            <person name="Pati A."/>
            <person name="Chen A."/>
            <person name="Palaniappan K."/>
            <person name="Land M."/>
            <person name="Hauser L."/>
            <person name="Chang Y.J."/>
            <person name="Jeffries C.D."/>
            <person name="Rohde M."/>
            <person name="Spring S."/>
            <person name="Goker M."/>
            <person name="Wirth R."/>
            <person name="Woyke T."/>
            <person name="Bristow J."/>
            <person name="Eisen J.A."/>
            <person name="Markowitz V."/>
            <person name="Hugenholtz P."/>
            <person name="Klenk H.P."/>
            <person name="Kyrpides N.C."/>
        </authorList>
    </citation>
    <scope>NUCLEOTIDE SEQUENCE [LARGE SCALE GENOMIC DNA]</scope>
    <source>
        <strain evidence="2">DSM 14429 / JCM 11212 / NBRC 100878 / IC-017</strain>
    </source>
</reference>
<dbReference type="GeneID" id="9753034"/>
<dbReference type="eggNOG" id="arCOG00744">
    <property type="taxonomic scope" value="Archaea"/>
</dbReference>
<organism evidence="1 2">
    <name type="scientific">Vulcanisaeta distributa (strain DSM 14429 / JCM 11212 / NBRC 100878 / IC-017)</name>
    <dbReference type="NCBI Taxonomy" id="572478"/>
    <lineage>
        <taxon>Archaea</taxon>
        <taxon>Thermoproteota</taxon>
        <taxon>Thermoprotei</taxon>
        <taxon>Thermoproteales</taxon>
        <taxon>Thermoproteaceae</taxon>
        <taxon>Vulcanisaeta</taxon>
    </lineage>
</organism>
<dbReference type="AlphaFoldDB" id="E1QPG3"/>
<gene>
    <name evidence="1" type="ordered locus">Vdis_2082</name>
</gene>
<accession>E1QPG3</accession>
<dbReference type="EMBL" id="CP002100">
    <property type="protein sequence ID" value="ADN51451.1"/>
    <property type="molecule type" value="Genomic_DNA"/>
</dbReference>
<reference evidence="2" key="2">
    <citation type="journal article" date="2010" name="Stand. Genomic Sci.">
        <title>Complete genome sequence of Vulcanisaeta distributa type strain (IC-017T).</title>
        <authorList>
            <person name="Mavromatis K."/>
            <person name="Sikorski J."/>
            <person name="Pabst E."/>
            <person name="Teshima H."/>
            <person name="Lapidus A."/>
            <person name="Lucas S."/>
            <person name="Nolan M."/>
            <person name="Glavina Del Rio T."/>
            <person name="Cheng J."/>
            <person name="Bruce D."/>
            <person name="Goodwin L."/>
            <person name="Pitluck S."/>
            <person name="Liolios K."/>
            <person name="Ivanova N."/>
            <person name="Mikhailova N."/>
            <person name="Pati A."/>
            <person name="Chen A."/>
            <person name="Palaniappan K."/>
            <person name="Land M."/>
            <person name="Hauser L."/>
            <person name="Chang Y."/>
            <person name="Jeffries C."/>
            <person name="Rohde M."/>
            <person name="Spring S."/>
            <person name="Goker M."/>
            <person name="Wirth R."/>
            <person name="Woyke T."/>
            <person name="Bristow J."/>
            <person name="Eisen J."/>
            <person name="Markowitz V."/>
            <person name="Hugenholtz P."/>
            <person name="Klenk H."/>
            <person name="Kyrpides N."/>
        </authorList>
    </citation>
    <scope>NUCLEOTIDE SEQUENCE [LARGE SCALE GENOMIC DNA]</scope>
    <source>
        <strain evidence="2">DSM 14429 / JCM 11212 / NBRC 100878 / IC-017</strain>
    </source>
</reference>
<dbReference type="HOGENOM" id="CLU_092686_0_0_2"/>